<reference evidence="2" key="2">
    <citation type="submission" date="2015-01" db="EMBL/GenBank/DDBJ databases">
        <title>Evolutionary Origins and Diversification of the Mycorrhizal Mutualists.</title>
        <authorList>
            <consortium name="DOE Joint Genome Institute"/>
            <consortium name="Mycorrhizal Genomics Consortium"/>
            <person name="Kohler A."/>
            <person name="Kuo A."/>
            <person name="Nagy L.G."/>
            <person name="Floudas D."/>
            <person name="Copeland A."/>
            <person name="Barry K.W."/>
            <person name="Cichocki N."/>
            <person name="Veneault-Fourrey C."/>
            <person name="LaButti K."/>
            <person name="Lindquist E.A."/>
            <person name="Lipzen A."/>
            <person name="Lundell T."/>
            <person name="Morin E."/>
            <person name="Murat C."/>
            <person name="Riley R."/>
            <person name="Ohm R."/>
            <person name="Sun H."/>
            <person name="Tunlid A."/>
            <person name="Henrissat B."/>
            <person name="Grigoriev I.V."/>
            <person name="Hibbett D.S."/>
            <person name="Martin F."/>
        </authorList>
    </citation>
    <scope>NUCLEOTIDE SEQUENCE [LARGE SCALE GENOMIC DNA]</scope>
    <source>
        <strain evidence="2">F 1598</strain>
    </source>
</reference>
<dbReference type="Proteomes" id="UP000054166">
    <property type="component" value="Unassembled WGS sequence"/>
</dbReference>
<name>A0A0C3AI15_PILCF</name>
<proteinExistence type="predicted"/>
<organism evidence="1 2">
    <name type="scientific">Piloderma croceum (strain F 1598)</name>
    <dbReference type="NCBI Taxonomy" id="765440"/>
    <lineage>
        <taxon>Eukaryota</taxon>
        <taxon>Fungi</taxon>
        <taxon>Dikarya</taxon>
        <taxon>Basidiomycota</taxon>
        <taxon>Agaricomycotina</taxon>
        <taxon>Agaricomycetes</taxon>
        <taxon>Agaricomycetidae</taxon>
        <taxon>Atheliales</taxon>
        <taxon>Atheliaceae</taxon>
        <taxon>Piloderma</taxon>
    </lineage>
</organism>
<reference evidence="1 2" key="1">
    <citation type="submission" date="2014-04" db="EMBL/GenBank/DDBJ databases">
        <authorList>
            <consortium name="DOE Joint Genome Institute"/>
            <person name="Kuo A."/>
            <person name="Tarkka M."/>
            <person name="Buscot F."/>
            <person name="Kohler A."/>
            <person name="Nagy L.G."/>
            <person name="Floudas D."/>
            <person name="Copeland A."/>
            <person name="Barry K.W."/>
            <person name="Cichocki N."/>
            <person name="Veneault-Fourrey C."/>
            <person name="LaButti K."/>
            <person name="Lindquist E.A."/>
            <person name="Lipzen A."/>
            <person name="Lundell T."/>
            <person name="Morin E."/>
            <person name="Murat C."/>
            <person name="Sun H."/>
            <person name="Tunlid A."/>
            <person name="Henrissat B."/>
            <person name="Grigoriev I.V."/>
            <person name="Hibbett D.S."/>
            <person name="Martin F."/>
            <person name="Nordberg H.P."/>
            <person name="Cantor M.N."/>
            <person name="Hua S.X."/>
        </authorList>
    </citation>
    <scope>NUCLEOTIDE SEQUENCE [LARGE SCALE GENOMIC DNA]</scope>
    <source>
        <strain evidence="1 2">F 1598</strain>
    </source>
</reference>
<sequence length="98" mass="11099">MPRGTNYIARRICIYWGRRKLSCRGDSLREIRTSVDVLKEEKQGSKTNVRVLEELREKVVSLDAEVDAGRRGRDAWANNNIAAAGVNLTKKIEVDVRG</sequence>
<evidence type="ECO:0000313" key="2">
    <source>
        <dbReference type="Proteomes" id="UP000054166"/>
    </source>
</evidence>
<accession>A0A0C3AI15</accession>
<gene>
    <name evidence="1" type="ORF">PILCRDRAFT_727169</name>
</gene>
<dbReference type="AlphaFoldDB" id="A0A0C3AI15"/>
<dbReference type="InParanoid" id="A0A0C3AI15"/>
<protein>
    <submittedName>
        <fullName evidence="1">Uncharacterized protein</fullName>
    </submittedName>
</protein>
<dbReference type="EMBL" id="KN833081">
    <property type="protein sequence ID" value="KIM73453.1"/>
    <property type="molecule type" value="Genomic_DNA"/>
</dbReference>
<dbReference type="HOGENOM" id="CLU_2334430_0_0_1"/>
<evidence type="ECO:0000313" key="1">
    <source>
        <dbReference type="EMBL" id="KIM73453.1"/>
    </source>
</evidence>
<keyword evidence="2" id="KW-1185">Reference proteome</keyword>